<evidence type="ECO:0000259" key="6">
    <source>
        <dbReference type="PROSITE" id="PS51471"/>
    </source>
</evidence>
<gene>
    <name evidence="7" type="ORF">AAG570_006712</name>
</gene>
<organism evidence="7 8">
    <name type="scientific">Ranatra chinensis</name>
    <dbReference type="NCBI Taxonomy" id="642074"/>
    <lineage>
        <taxon>Eukaryota</taxon>
        <taxon>Metazoa</taxon>
        <taxon>Ecdysozoa</taxon>
        <taxon>Arthropoda</taxon>
        <taxon>Hexapoda</taxon>
        <taxon>Insecta</taxon>
        <taxon>Pterygota</taxon>
        <taxon>Neoptera</taxon>
        <taxon>Paraneoptera</taxon>
        <taxon>Hemiptera</taxon>
        <taxon>Heteroptera</taxon>
        <taxon>Panheteroptera</taxon>
        <taxon>Nepomorpha</taxon>
        <taxon>Nepidae</taxon>
        <taxon>Ranatrinae</taxon>
        <taxon>Ranatra</taxon>
    </lineage>
</organism>
<dbReference type="Gene3D" id="2.60.120.590">
    <property type="entry name" value="Alpha-ketoglutarate-dependent dioxygenase AlkB-like"/>
    <property type="match status" value="1"/>
</dbReference>
<dbReference type="InterPro" id="IPR037151">
    <property type="entry name" value="AlkB-like_sf"/>
</dbReference>
<evidence type="ECO:0000313" key="8">
    <source>
        <dbReference type="Proteomes" id="UP001558652"/>
    </source>
</evidence>
<protein>
    <recommendedName>
        <fullName evidence="6">Fe2OG dioxygenase domain-containing protein</fullName>
    </recommendedName>
</protein>
<dbReference type="PROSITE" id="PS51471">
    <property type="entry name" value="FE2OG_OXY"/>
    <property type="match status" value="1"/>
</dbReference>
<keyword evidence="3" id="KW-0560">Oxidoreductase</keyword>
<evidence type="ECO:0000313" key="7">
    <source>
        <dbReference type="EMBL" id="KAL1139734.1"/>
    </source>
</evidence>
<dbReference type="AlphaFoldDB" id="A0ABD0YUU7"/>
<dbReference type="Pfam" id="PF13532">
    <property type="entry name" value="2OG-FeII_Oxy_2"/>
    <property type="match status" value="1"/>
</dbReference>
<evidence type="ECO:0000256" key="5">
    <source>
        <dbReference type="PIRSR" id="PIRSR604574-2"/>
    </source>
</evidence>
<accession>A0ABD0YUU7</accession>
<reference evidence="7 8" key="1">
    <citation type="submission" date="2024-07" db="EMBL/GenBank/DDBJ databases">
        <title>Chromosome-level genome assembly of the water stick insect Ranatra chinensis (Heteroptera: Nepidae).</title>
        <authorList>
            <person name="Liu X."/>
        </authorList>
    </citation>
    <scope>NUCLEOTIDE SEQUENCE [LARGE SCALE GENOMIC DNA]</scope>
    <source>
        <strain evidence="7">Cailab_2021Rc</strain>
        <tissue evidence="7">Muscle</tissue>
    </source>
</reference>
<keyword evidence="4 5" id="KW-0408">Iron</keyword>
<evidence type="ECO:0000256" key="4">
    <source>
        <dbReference type="ARBA" id="ARBA00023004"/>
    </source>
</evidence>
<evidence type="ECO:0000256" key="2">
    <source>
        <dbReference type="ARBA" id="ARBA00022964"/>
    </source>
</evidence>
<dbReference type="GO" id="GO:0046872">
    <property type="term" value="F:metal ion binding"/>
    <property type="evidence" value="ECO:0007669"/>
    <property type="project" value="UniProtKB-KW"/>
</dbReference>
<dbReference type="InterPro" id="IPR004574">
    <property type="entry name" value="Alkb"/>
</dbReference>
<feature type="binding site" evidence="5">
    <location>
        <position position="62"/>
    </location>
    <ligand>
        <name>Fe cation</name>
        <dbReference type="ChEBI" id="CHEBI:24875"/>
        <note>catalytic</note>
    </ligand>
</feature>
<dbReference type="EMBL" id="JBFDAA010000002">
    <property type="protein sequence ID" value="KAL1139734.1"/>
    <property type="molecule type" value="Genomic_DNA"/>
</dbReference>
<dbReference type="SUPFAM" id="SSF51197">
    <property type="entry name" value="Clavaminate synthase-like"/>
    <property type="match status" value="1"/>
</dbReference>
<keyword evidence="8" id="KW-1185">Reference proteome</keyword>
<dbReference type="Proteomes" id="UP001558652">
    <property type="component" value="Unassembled WGS sequence"/>
</dbReference>
<evidence type="ECO:0000256" key="3">
    <source>
        <dbReference type="ARBA" id="ARBA00023002"/>
    </source>
</evidence>
<proteinExistence type="predicted"/>
<dbReference type="PANTHER" id="PTHR16557">
    <property type="entry name" value="ALKYLATED DNA REPAIR PROTEIN ALKB-RELATED"/>
    <property type="match status" value="1"/>
</dbReference>
<comment type="cofactor">
    <cofactor evidence="5">
        <name>Fe(2+)</name>
        <dbReference type="ChEBI" id="CHEBI:29033"/>
    </cofactor>
    <text evidence="5">Binds 1 Fe(2+) ion per subunit.</text>
</comment>
<dbReference type="PANTHER" id="PTHR16557:SF2">
    <property type="entry name" value="NUCLEIC ACID DIOXYGENASE ALKBH1"/>
    <property type="match status" value="1"/>
</dbReference>
<name>A0ABD0YUU7_9HEMI</name>
<comment type="caution">
    <text evidence="7">The sequence shown here is derived from an EMBL/GenBank/DDBJ whole genome shotgun (WGS) entry which is preliminary data.</text>
</comment>
<dbReference type="InterPro" id="IPR005123">
    <property type="entry name" value="Oxoglu/Fe-dep_dioxygenase_dom"/>
</dbReference>
<sequence>MGYHHNWDTKVYSEEEKDEVPNELVDLCKFISGIIENDWHYEAQAVIINYYYKGSTLSGHTDHSEPNKTSPIISLSLGQSAVFLIGGRTLEDETTALLIRSGDIMVMSEESRLCYHAVPRIVPADDSPWSSGEDYNNHIDHLLKNCRINLNARQVLQLGQESLAIKK</sequence>
<dbReference type="InterPro" id="IPR027450">
    <property type="entry name" value="AlkB-like"/>
</dbReference>
<evidence type="ECO:0000256" key="1">
    <source>
        <dbReference type="ARBA" id="ARBA00022723"/>
    </source>
</evidence>
<feature type="domain" description="Fe2OG dioxygenase" evidence="6">
    <location>
        <begin position="42"/>
        <end position="156"/>
    </location>
</feature>
<dbReference type="GO" id="GO:0051213">
    <property type="term" value="F:dioxygenase activity"/>
    <property type="evidence" value="ECO:0007669"/>
    <property type="project" value="UniProtKB-KW"/>
</dbReference>
<keyword evidence="1 5" id="KW-0479">Metal-binding</keyword>
<keyword evidence="2" id="KW-0223">Dioxygenase</keyword>
<feature type="binding site" evidence="5">
    <location>
        <position position="116"/>
    </location>
    <ligand>
        <name>Fe cation</name>
        <dbReference type="ChEBI" id="CHEBI:24875"/>
        <note>catalytic</note>
    </ligand>
</feature>
<feature type="binding site" evidence="5">
    <location>
        <position position="60"/>
    </location>
    <ligand>
        <name>Fe cation</name>
        <dbReference type="ChEBI" id="CHEBI:24875"/>
        <note>catalytic</note>
    </ligand>
</feature>